<dbReference type="InterPro" id="IPR019734">
    <property type="entry name" value="TPR_rpt"/>
</dbReference>
<gene>
    <name evidence="5" type="ORF">TEOVI_000697100</name>
</gene>
<evidence type="ECO:0000256" key="1">
    <source>
        <dbReference type="ARBA" id="ARBA00022737"/>
    </source>
</evidence>
<dbReference type="InterPro" id="IPR010770">
    <property type="entry name" value="Ecd"/>
</dbReference>
<dbReference type="GO" id="GO:0072380">
    <property type="term" value="C:TRC complex"/>
    <property type="evidence" value="ECO:0007669"/>
    <property type="project" value="TreeGrafter"/>
</dbReference>
<evidence type="ECO:0000313" key="6">
    <source>
        <dbReference type="Proteomes" id="UP000195570"/>
    </source>
</evidence>
<sequence>MSGAAEGSVPVPQAVTEDYKKLIFSFIQMIRSTETSTPDRVTAIVQLLGEEYGVDPAGVGGCHDTGVALLPAFQQALNEMKKSVSIQQDDKFNAFLDLLRKKGYFAGAEEGSEEYNSRLEKAREKFEKRNNPYEGMTAEEIKNKGNELMGLANYKQAVAYYTKAIEMEPENHVFFANRAAAHTHLKDYRSAIIDCERSISICPTYAKAYSRLGTTLFYQENYQRAVDAFSKACELDPTNERYREDLKQVEEKAKQSNSATAGMGGTPFGADGMFNFSQVAEVMKNPQFVETATRLMSNPQFNQAVVQMASRIGGLSDNPEEVARLMGSGMGMLSAGGDVDFTRLFGDIDREALERFKEEEAGRNPRLRAIMEDVQRNGPSAFQQHMNDPEVMNLMLKFQNILLNNGGGGANGGASS</sequence>
<evidence type="ECO:0000259" key="4">
    <source>
        <dbReference type="SMART" id="SM00727"/>
    </source>
</evidence>
<dbReference type="SMART" id="SM00028">
    <property type="entry name" value="TPR"/>
    <property type="match status" value="3"/>
</dbReference>
<dbReference type="SUPFAM" id="SSF48452">
    <property type="entry name" value="TPR-like"/>
    <property type="match status" value="1"/>
</dbReference>
<evidence type="ECO:0000313" key="5">
    <source>
        <dbReference type="EMBL" id="SCU68597.1"/>
    </source>
</evidence>
<accession>A0A1G4I9A3</accession>
<dbReference type="PANTHER" id="PTHR45831:SF5">
    <property type="entry name" value="STI1 DOMAIN-CONTAINING PROTEIN"/>
    <property type="match status" value="1"/>
</dbReference>
<dbReference type="Proteomes" id="UP000195570">
    <property type="component" value="Unassembled WGS sequence"/>
</dbReference>
<dbReference type="Pfam" id="PF13432">
    <property type="entry name" value="TPR_16"/>
    <property type="match status" value="1"/>
</dbReference>
<proteinExistence type="predicted"/>
<keyword evidence="2 3" id="KW-0802">TPR repeat</keyword>
<dbReference type="GO" id="GO:0006620">
    <property type="term" value="P:post-translational protein targeting to endoplasmic reticulum membrane"/>
    <property type="evidence" value="ECO:0007669"/>
    <property type="project" value="TreeGrafter"/>
</dbReference>
<dbReference type="AlphaFoldDB" id="A0A1G4I9A3"/>
<dbReference type="Pfam" id="PF00515">
    <property type="entry name" value="TPR_1"/>
    <property type="match status" value="1"/>
</dbReference>
<dbReference type="GO" id="GO:0060090">
    <property type="term" value="F:molecular adaptor activity"/>
    <property type="evidence" value="ECO:0007669"/>
    <property type="project" value="TreeGrafter"/>
</dbReference>
<evidence type="ECO:0000256" key="3">
    <source>
        <dbReference type="PROSITE-ProRule" id="PRU00339"/>
    </source>
</evidence>
<protein>
    <submittedName>
        <fullName evidence="5">Small glutamine-rich tetratricopeptide repeat protein, putative</fullName>
    </submittedName>
</protein>
<dbReference type="Gene3D" id="1.25.40.10">
    <property type="entry name" value="Tetratricopeptide repeat domain"/>
    <property type="match status" value="1"/>
</dbReference>
<organism evidence="5 6">
    <name type="scientific">Trypanosoma equiperdum</name>
    <dbReference type="NCBI Taxonomy" id="5694"/>
    <lineage>
        <taxon>Eukaryota</taxon>
        <taxon>Discoba</taxon>
        <taxon>Euglenozoa</taxon>
        <taxon>Kinetoplastea</taxon>
        <taxon>Metakinetoplastina</taxon>
        <taxon>Trypanosomatida</taxon>
        <taxon>Trypanosomatidae</taxon>
        <taxon>Trypanosoma</taxon>
    </lineage>
</organism>
<dbReference type="GO" id="GO:0016020">
    <property type="term" value="C:membrane"/>
    <property type="evidence" value="ECO:0007669"/>
    <property type="project" value="TreeGrafter"/>
</dbReference>
<dbReference type="Gene3D" id="1.10.260.100">
    <property type="match status" value="1"/>
</dbReference>
<dbReference type="PANTHER" id="PTHR45831">
    <property type="entry name" value="LD24721P"/>
    <property type="match status" value="1"/>
</dbReference>
<dbReference type="RefSeq" id="XP_067079732.1">
    <property type="nucleotide sequence ID" value="XM_067223631.1"/>
</dbReference>
<dbReference type="InterPro" id="IPR047150">
    <property type="entry name" value="SGT"/>
</dbReference>
<dbReference type="FunFam" id="1.25.40.10:FF:000609">
    <property type="entry name" value="Small glutamine-rich tetratricopeptide repeat protein"/>
    <property type="match status" value="1"/>
</dbReference>
<name>A0A1G4I9A3_TRYEQ</name>
<keyword evidence="1" id="KW-0677">Repeat</keyword>
<keyword evidence="6" id="KW-1185">Reference proteome</keyword>
<dbReference type="VEuPathDB" id="TriTrypDB:TEOVI_000697100"/>
<dbReference type="GeneID" id="92380905"/>
<dbReference type="SMART" id="SM00727">
    <property type="entry name" value="STI1"/>
    <property type="match status" value="2"/>
</dbReference>
<dbReference type="EMBL" id="CZPT02001016">
    <property type="protein sequence ID" value="SCU68597.1"/>
    <property type="molecule type" value="Genomic_DNA"/>
</dbReference>
<comment type="caution">
    <text evidence="5">The sequence shown here is derived from an EMBL/GenBank/DDBJ whole genome shotgun (WGS) entry which is preliminary data.</text>
</comment>
<dbReference type="InterPro" id="IPR011990">
    <property type="entry name" value="TPR-like_helical_dom_sf"/>
</dbReference>
<dbReference type="Pfam" id="PF07093">
    <property type="entry name" value="SGT1"/>
    <property type="match status" value="1"/>
</dbReference>
<feature type="repeat" description="TPR" evidence="3">
    <location>
        <begin position="206"/>
        <end position="239"/>
    </location>
</feature>
<dbReference type="PROSITE" id="PS50293">
    <property type="entry name" value="TPR_REGION"/>
    <property type="match status" value="1"/>
</dbReference>
<feature type="domain" description="STI1" evidence="4">
    <location>
        <begin position="357"/>
        <end position="395"/>
    </location>
</feature>
<dbReference type="PROSITE" id="PS50005">
    <property type="entry name" value="TPR"/>
    <property type="match status" value="2"/>
</dbReference>
<feature type="repeat" description="TPR" evidence="3">
    <location>
        <begin position="138"/>
        <end position="171"/>
    </location>
</feature>
<feature type="domain" description="STI1" evidence="4">
    <location>
        <begin position="266"/>
        <end position="305"/>
    </location>
</feature>
<reference evidence="5" key="1">
    <citation type="submission" date="2016-09" db="EMBL/GenBank/DDBJ databases">
        <authorList>
            <person name="Hebert L."/>
            <person name="Moumen B."/>
        </authorList>
    </citation>
    <scope>NUCLEOTIDE SEQUENCE [LARGE SCALE GENOMIC DNA]</scope>
    <source>
        <strain evidence="5">OVI</strain>
    </source>
</reference>
<evidence type="ECO:0000256" key="2">
    <source>
        <dbReference type="ARBA" id="ARBA00022803"/>
    </source>
</evidence>
<dbReference type="InterPro" id="IPR006636">
    <property type="entry name" value="STI1_HS-bd"/>
</dbReference>